<gene>
    <name evidence="9" type="ORF">ACHIPV_27165</name>
    <name evidence="8" type="ORF">ACHIRB_30225</name>
</gene>
<dbReference type="Pfam" id="PF08386">
    <property type="entry name" value="Abhydrolase_4"/>
    <property type="match status" value="1"/>
</dbReference>
<evidence type="ECO:0000259" key="7">
    <source>
        <dbReference type="Pfam" id="PF08386"/>
    </source>
</evidence>
<feature type="domain" description="AB hydrolase-1" evidence="6">
    <location>
        <begin position="110"/>
        <end position="263"/>
    </location>
</feature>
<evidence type="ECO:0000313" key="11">
    <source>
        <dbReference type="Proteomes" id="UP001609219"/>
    </source>
</evidence>
<dbReference type="Proteomes" id="UP001609219">
    <property type="component" value="Unassembled WGS sequence"/>
</dbReference>
<protein>
    <submittedName>
        <fullName evidence="8">Alpha/beta hydrolase</fullName>
    </submittedName>
</protein>
<reference evidence="10 11" key="1">
    <citation type="submission" date="2024-10" db="EMBL/GenBank/DDBJ databases">
        <authorList>
            <person name="Riesco R."/>
        </authorList>
    </citation>
    <scope>NUCLEOTIDE SEQUENCE [LARGE SCALE GENOMIC DNA]</scope>
    <source>
        <strain evidence="9 10">NCIMB 15448</strain>
        <strain evidence="8 11">NCIMB 15450</strain>
    </source>
</reference>
<feature type="compositionally biased region" description="Pro residues" evidence="4">
    <location>
        <begin position="388"/>
        <end position="398"/>
    </location>
</feature>
<dbReference type="InterPro" id="IPR051601">
    <property type="entry name" value="Serine_prot/Carboxylest_S33"/>
</dbReference>
<dbReference type="InterPro" id="IPR029058">
    <property type="entry name" value="AB_hydrolase_fold"/>
</dbReference>
<dbReference type="PANTHER" id="PTHR43248">
    <property type="entry name" value="2-SUCCINYL-6-HYDROXY-2,4-CYCLOHEXADIENE-1-CARBOXYLATE SYNTHASE"/>
    <property type="match status" value="1"/>
</dbReference>
<dbReference type="Gene3D" id="3.40.50.1820">
    <property type="entry name" value="alpha/beta hydrolase"/>
    <property type="match status" value="1"/>
</dbReference>
<dbReference type="SUPFAM" id="SSF53474">
    <property type="entry name" value="alpha/beta-Hydrolases"/>
    <property type="match status" value="1"/>
</dbReference>
<dbReference type="InterPro" id="IPR013595">
    <property type="entry name" value="Pept_S33_TAP-like_C"/>
</dbReference>
<evidence type="ECO:0000313" key="8">
    <source>
        <dbReference type="EMBL" id="MFH5232812.1"/>
    </source>
</evidence>
<feature type="region of interest" description="Disordered" evidence="4">
    <location>
        <begin position="35"/>
        <end position="58"/>
    </location>
</feature>
<dbReference type="InterPro" id="IPR000073">
    <property type="entry name" value="AB_hydrolase_1"/>
</dbReference>
<evidence type="ECO:0000256" key="2">
    <source>
        <dbReference type="ARBA" id="ARBA00022729"/>
    </source>
</evidence>
<keyword evidence="11" id="KW-1185">Reference proteome</keyword>
<dbReference type="Proteomes" id="UP001609176">
    <property type="component" value="Unassembled WGS sequence"/>
</dbReference>
<evidence type="ECO:0000256" key="5">
    <source>
        <dbReference type="SAM" id="SignalP"/>
    </source>
</evidence>
<dbReference type="PANTHER" id="PTHR43248:SF29">
    <property type="entry name" value="TRIPEPTIDYL AMINOPEPTIDASE"/>
    <property type="match status" value="1"/>
</dbReference>
<evidence type="ECO:0000259" key="6">
    <source>
        <dbReference type="Pfam" id="PF00561"/>
    </source>
</evidence>
<sequence length="550" mass="57299">MATQRTCSGSLSYRRKVLIVGAVLGLAVTGCSASSESSDSSSSTDPLPQATPPTLTWGPCADGSAGAADVSAFRCSSAAVPLDYADPTAKSLQLAAIQHPATDPANRVGTLFFNPGGPGGEGTVQFPQWIGAFPEELKARFDIVSWDPRGIGASTAVQCFDSEDAEGELLGSVDAFPADAADQKAFIDVYSQVGKKCADRAGELLEYVSTADTARDLDLLRQAVGDDKTTYWGVSYGTFLGATYANLFPDHVRALVLDGNIDPLAWTANGDSAPDKSINLRIGSAAAANESVEAFLKYCGETSTELCEFSAGSAEATAAKWTTLLERLRAQPVTIGTGDAEQSITYPSLVSQIDNAMDLAFTAGGITGWPAAAASLQKLWIASEQPAAPAPPPAPAPAPADQSYTGPEQSWAVMCGDAPSPPASAWPGLADDAAKVASDSGANLVWSDVVCAGWTTRAKLPYAGPWDAKTEPTILVVNNTHDPSTPYANGEAMVKRLDNAQLLKVEGYGHTALLNPSACAYTAITKYLLDGTTLPAKDAVCAQDRKPFEK</sequence>
<evidence type="ECO:0000256" key="1">
    <source>
        <dbReference type="ARBA" id="ARBA00010088"/>
    </source>
</evidence>
<feature type="chain" id="PRO_5045033670" evidence="5">
    <location>
        <begin position="34"/>
        <end position="550"/>
    </location>
</feature>
<proteinExistence type="inferred from homology"/>
<accession>A0ABW7KCH5</accession>
<dbReference type="EMBL" id="JBIMSP010000081">
    <property type="protein sequence ID" value="MFH5245526.1"/>
    <property type="molecule type" value="Genomic_DNA"/>
</dbReference>
<organism evidence="8 11">
    <name type="scientific">Antrihabitans spumae</name>
    <dbReference type="NCBI Taxonomy" id="3373370"/>
    <lineage>
        <taxon>Bacteria</taxon>
        <taxon>Bacillati</taxon>
        <taxon>Actinomycetota</taxon>
        <taxon>Actinomycetes</taxon>
        <taxon>Mycobacteriales</taxon>
        <taxon>Nocardiaceae</taxon>
        <taxon>Antrihabitans</taxon>
    </lineage>
</organism>
<dbReference type="PROSITE" id="PS51257">
    <property type="entry name" value="PROKAR_LIPOPROTEIN"/>
    <property type="match status" value="1"/>
</dbReference>
<feature type="domain" description="Peptidase S33 tripeptidyl aminopeptidase-like C-terminal" evidence="7">
    <location>
        <begin position="441"/>
        <end position="541"/>
    </location>
</feature>
<keyword evidence="2 5" id="KW-0732">Signal</keyword>
<comment type="caution">
    <text evidence="8">The sequence shown here is derived from an EMBL/GenBank/DDBJ whole genome shotgun (WGS) entry which is preliminary data.</text>
</comment>
<evidence type="ECO:0000313" key="9">
    <source>
        <dbReference type="EMBL" id="MFH5245526.1"/>
    </source>
</evidence>
<feature type="region of interest" description="Disordered" evidence="4">
    <location>
        <begin position="385"/>
        <end position="417"/>
    </location>
</feature>
<feature type="signal peptide" evidence="5">
    <location>
        <begin position="1"/>
        <end position="33"/>
    </location>
</feature>
<evidence type="ECO:0000313" key="10">
    <source>
        <dbReference type="Proteomes" id="UP001609176"/>
    </source>
</evidence>
<name>A0ABW7KCH5_9NOCA</name>
<dbReference type="RefSeq" id="WP_395126309.1">
    <property type="nucleotide sequence ID" value="NZ_JBIMSN010000162.1"/>
</dbReference>
<comment type="similarity">
    <text evidence="1">Belongs to the peptidase S33 family.</text>
</comment>
<evidence type="ECO:0000256" key="3">
    <source>
        <dbReference type="ARBA" id="ARBA00022801"/>
    </source>
</evidence>
<dbReference type="Pfam" id="PF00561">
    <property type="entry name" value="Abhydrolase_1"/>
    <property type="match status" value="1"/>
</dbReference>
<keyword evidence="3 8" id="KW-0378">Hydrolase</keyword>
<dbReference type="GO" id="GO:0016787">
    <property type="term" value="F:hydrolase activity"/>
    <property type="evidence" value="ECO:0007669"/>
    <property type="project" value="UniProtKB-KW"/>
</dbReference>
<evidence type="ECO:0000256" key="4">
    <source>
        <dbReference type="SAM" id="MobiDB-lite"/>
    </source>
</evidence>
<dbReference type="EMBL" id="JBIMSN010000162">
    <property type="protein sequence ID" value="MFH5232812.1"/>
    <property type="molecule type" value="Genomic_DNA"/>
</dbReference>